<feature type="domain" description="YqaJ viral recombinase" evidence="1">
    <location>
        <begin position="14"/>
        <end position="155"/>
    </location>
</feature>
<reference evidence="2" key="1">
    <citation type="journal article" date="2020" name="mSystems">
        <title>Genome- and Community-Level Interaction Insights into Carbon Utilization and Element Cycling Functions of Hydrothermarchaeota in Hydrothermal Sediment.</title>
        <authorList>
            <person name="Zhou Z."/>
            <person name="Liu Y."/>
            <person name="Xu W."/>
            <person name="Pan J."/>
            <person name="Luo Z.H."/>
            <person name="Li M."/>
        </authorList>
    </citation>
    <scope>NUCLEOTIDE SEQUENCE [LARGE SCALE GENOMIC DNA]</scope>
    <source>
        <strain evidence="2">HyVt-369</strain>
    </source>
</reference>
<dbReference type="InterPro" id="IPR019080">
    <property type="entry name" value="YqaJ_viral_recombinase"/>
</dbReference>
<dbReference type="SUPFAM" id="SSF52980">
    <property type="entry name" value="Restriction endonuclease-like"/>
    <property type="match status" value="1"/>
</dbReference>
<keyword evidence="2" id="KW-0540">Nuclease</keyword>
<dbReference type="CDD" id="cd22343">
    <property type="entry name" value="PDDEXK_lambda_exonuclease-like"/>
    <property type="match status" value="1"/>
</dbReference>
<keyword evidence="2" id="KW-0269">Exonuclease</keyword>
<dbReference type="PANTHER" id="PTHR46609:SF6">
    <property type="entry name" value="EXONUCLEASE, PHAGE-TYPE_RECB, C-TERMINAL DOMAIN-CONTAINING PROTEIN-RELATED"/>
    <property type="match status" value="1"/>
</dbReference>
<name>A0A7C1NSL5_UNCC3</name>
<evidence type="ECO:0000259" key="1">
    <source>
        <dbReference type="Pfam" id="PF09588"/>
    </source>
</evidence>
<protein>
    <submittedName>
        <fullName evidence="2">Exonuclease</fullName>
    </submittedName>
</protein>
<dbReference type="EMBL" id="DRHL01000077">
    <property type="protein sequence ID" value="HEB13625.1"/>
    <property type="molecule type" value="Genomic_DNA"/>
</dbReference>
<dbReference type="InterPro" id="IPR011604">
    <property type="entry name" value="PDDEXK-like_dom_sf"/>
</dbReference>
<dbReference type="Gene3D" id="3.90.320.10">
    <property type="match status" value="1"/>
</dbReference>
<dbReference type="InterPro" id="IPR051703">
    <property type="entry name" value="NF-kappa-B_Signaling_Reg"/>
</dbReference>
<dbReference type="GO" id="GO:0004527">
    <property type="term" value="F:exonuclease activity"/>
    <property type="evidence" value="ECO:0007669"/>
    <property type="project" value="UniProtKB-KW"/>
</dbReference>
<dbReference type="AlphaFoldDB" id="A0A7C1NSL5"/>
<sequence>MPTIVDCEQNSEQWWAEKLGKPSASKASVLMANIGKPDKQRKLRNGYLYELVGEIITQQRVDGYQNINMLVGKERETESRMFYEMVYGVKVEQVGVVYKDEKKECLCSPDGLINREYGLEMKNVLPKTQVKYLLENKVPSEYLPQIQFSLYVTGFKFWDFFSYSPGLRPLIIRVTRDKKFIEALEAELKAFCKELKEVVRKIR</sequence>
<dbReference type="InterPro" id="IPR011335">
    <property type="entry name" value="Restrct_endonuc-II-like"/>
</dbReference>
<keyword evidence="2" id="KW-0378">Hydrolase</keyword>
<gene>
    <name evidence="2" type="ORF">ENI13_01445</name>
</gene>
<dbReference type="PANTHER" id="PTHR46609">
    <property type="entry name" value="EXONUCLEASE, PHAGE-TYPE/RECB, C-TERMINAL DOMAIN-CONTAINING PROTEIN"/>
    <property type="match status" value="1"/>
</dbReference>
<evidence type="ECO:0000313" key="2">
    <source>
        <dbReference type="EMBL" id="HEB13625.1"/>
    </source>
</evidence>
<dbReference type="Pfam" id="PF09588">
    <property type="entry name" value="YqaJ"/>
    <property type="match status" value="1"/>
</dbReference>
<proteinExistence type="predicted"/>
<organism evidence="2">
    <name type="scientific">candidate division CPR3 bacterium</name>
    <dbReference type="NCBI Taxonomy" id="2268181"/>
    <lineage>
        <taxon>Bacteria</taxon>
        <taxon>Bacteria division CPR3</taxon>
    </lineage>
</organism>
<comment type="caution">
    <text evidence="2">The sequence shown here is derived from an EMBL/GenBank/DDBJ whole genome shotgun (WGS) entry which is preliminary data.</text>
</comment>
<accession>A0A7C1NSL5</accession>
<dbReference type="Proteomes" id="UP000885695">
    <property type="component" value="Unassembled WGS sequence"/>
</dbReference>